<dbReference type="AlphaFoldDB" id="A0A9N9K305"/>
<dbReference type="EMBL" id="CAJVPY010044400">
    <property type="protein sequence ID" value="CAG8808914.1"/>
    <property type="molecule type" value="Genomic_DNA"/>
</dbReference>
<feature type="non-terminal residue" evidence="1">
    <location>
        <position position="1"/>
    </location>
</feature>
<evidence type="ECO:0000313" key="2">
    <source>
        <dbReference type="Proteomes" id="UP000789405"/>
    </source>
</evidence>
<proteinExistence type="predicted"/>
<reference evidence="1" key="1">
    <citation type="submission" date="2021-06" db="EMBL/GenBank/DDBJ databases">
        <authorList>
            <person name="Kallberg Y."/>
            <person name="Tangrot J."/>
            <person name="Rosling A."/>
        </authorList>
    </citation>
    <scope>NUCLEOTIDE SEQUENCE</scope>
    <source>
        <strain evidence="1">MA453B</strain>
    </source>
</reference>
<feature type="non-terminal residue" evidence="1">
    <location>
        <position position="62"/>
    </location>
</feature>
<sequence length="62" mass="7296">RKTAVQIFKELEYSDSIVISITRYKTQQGLYSYKLSKSILQHEGLNKFLNVLEIIEKSYNLI</sequence>
<accession>A0A9N9K305</accession>
<keyword evidence="2" id="KW-1185">Reference proteome</keyword>
<name>A0A9N9K305_9GLOM</name>
<dbReference type="OrthoDB" id="2449280at2759"/>
<dbReference type="Proteomes" id="UP000789405">
    <property type="component" value="Unassembled WGS sequence"/>
</dbReference>
<organism evidence="1 2">
    <name type="scientific">Dentiscutata erythropus</name>
    <dbReference type="NCBI Taxonomy" id="1348616"/>
    <lineage>
        <taxon>Eukaryota</taxon>
        <taxon>Fungi</taxon>
        <taxon>Fungi incertae sedis</taxon>
        <taxon>Mucoromycota</taxon>
        <taxon>Glomeromycotina</taxon>
        <taxon>Glomeromycetes</taxon>
        <taxon>Diversisporales</taxon>
        <taxon>Gigasporaceae</taxon>
        <taxon>Dentiscutata</taxon>
    </lineage>
</organism>
<gene>
    <name evidence="1" type="ORF">DERYTH_LOCUS24985</name>
</gene>
<protein>
    <submittedName>
        <fullName evidence="1">18701_t:CDS:1</fullName>
    </submittedName>
</protein>
<evidence type="ECO:0000313" key="1">
    <source>
        <dbReference type="EMBL" id="CAG8808914.1"/>
    </source>
</evidence>
<comment type="caution">
    <text evidence="1">The sequence shown here is derived from an EMBL/GenBank/DDBJ whole genome shotgun (WGS) entry which is preliminary data.</text>
</comment>